<comment type="similarity">
    <text evidence="1">Belongs to the peptidase S49 family.</text>
</comment>
<proteinExistence type="inferred from homology"/>
<dbReference type="EMBL" id="CAMXCS010000001">
    <property type="protein sequence ID" value="CAI3938737.1"/>
    <property type="molecule type" value="Genomic_DNA"/>
</dbReference>
<evidence type="ECO:0000313" key="8">
    <source>
        <dbReference type="EMBL" id="CAI3938737.1"/>
    </source>
</evidence>
<keyword evidence="10" id="KW-1185">Reference proteome</keyword>
<evidence type="ECO:0000256" key="4">
    <source>
        <dbReference type="ARBA" id="ARBA00022825"/>
    </source>
</evidence>
<dbReference type="InterPro" id="IPR047272">
    <property type="entry name" value="S49_SppA_C"/>
</dbReference>
<dbReference type="GO" id="GO:0004252">
    <property type="term" value="F:serine-type endopeptidase activity"/>
    <property type="evidence" value="ECO:0007669"/>
    <property type="project" value="InterPro"/>
</dbReference>
<evidence type="ECO:0000313" key="9">
    <source>
        <dbReference type="Proteomes" id="UP001154255"/>
    </source>
</evidence>
<evidence type="ECO:0000313" key="7">
    <source>
        <dbReference type="EMBL" id="CAI3922431.1"/>
    </source>
</evidence>
<dbReference type="NCBIfam" id="TIGR00706">
    <property type="entry name" value="SppA_dom"/>
    <property type="match status" value="1"/>
</dbReference>
<dbReference type="InterPro" id="IPR001907">
    <property type="entry name" value="ClpP"/>
</dbReference>
<keyword evidence="3" id="KW-0378">Hydrolase</keyword>
<dbReference type="Proteomes" id="UP001154259">
    <property type="component" value="Unassembled WGS sequence"/>
</dbReference>
<dbReference type="Gene3D" id="6.20.330.10">
    <property type="match status" value="1"/>
</dbReference>
<dbReference type="Proteomes" id="UP001154255">
    <property type="component" value="Unassembled WGS sequence"/>
</dbReference>
<dbReference type="SUPFAM" id="SSF52096">
    <property type="entry name" value="ClpP/crotonase"/>
    <property type="match status" value="1"/>
</dbReference>
<gene>
    <name evidence="8" type="ORF">R53529_LOCUS982</name>
    <name evidence="7" type="ORF">R53530_LOCUS119</name>
</gene>
<reference evidence="7" key="1">
    <citation type="submission" date="2022-10" db="EMBL/GenBank/DDBJ databases">
        <authorList>
            <person name="Botero Cardona J."/>
        </authorList>
    </citation>
    <scope>NUCLEOTIDE SEQUENCE</scope>
    <source>
        <strain evidence="7">LMG 31819</strain>
        <strain evidence="8">R-53529</strain>
    </source>
</reference>
<evidence type="ECO:0000256" key="2">
    <source>
        <dbReference type="ARBA" id="ARBA00022670"/>
    </source>
</evidence>
<dbReference type="InterPro" id="IPR004635">
    <property type="entry name" value="Pept_S49_SppA"/>
</dbReference>
<dbReference type="GO" id="GO:0004176">
    <property type="term" value="F:ATP-dependent peptidase activity"/>
    <property type="evidence" value="ECO:0007669"/>
    <property type="project" value="InterPro"/>
</dbReference>
<feature type="domain" description="Peptidase S49" evidence="6">
    <location>
        <begin position="108"/>
        <end position="254"/>
    </location>
</feature>
<organism evidence="7 9">
    <name type="scientific">Commensalibacter communis</name>
    <dbReference type="NCBI Taxonomy" id="2972786"/>
    <lineage>
        <taxon>Bacteria</taxon>
        <taxon>Pseudomonadati</taxon>
        <taxon>Pseudomonadota</taxon>
        <taxon>Alphaproteobacteria</taxon>
        <taxon>Acetobacterales</taxon>
        <taxon>Acetobacteraceae</taxon>
    </lineage>
</organism>
<dbReference type="Gene3D" id="3.90.226.10">
    <property type="entry name" value="2-enoyl-CoA Hydratase, Chain A, domain 1"/>
    <property type="match status" value="1"/>
</dbReference>
<keyword evidence="5" id="KW-1133">Transmembrane helix</keyword>
<evidence type="ECO:0000256" key="3">
    <source>
        <dbReference type="ARBA" id="ARBA00022801"/>
    </source>
</evidence>
<keyword evidence="4" id="KW-0720">Serine protease</keyword>
<keyword evidence="5" id="KW-0472">Membrane</keyword>
<feature type="transmembrane region" description="Helical" evidence="5">
    <location>
        <begin position="20"/>
        <end position="42"/>
    </location>
</feature>
<evidence type="ECO:0000313" key="10">
    <source>
        <dbReference type="Proteomes" id="UP001154259"/>
    </source>
</evidence>
<evidence type="ECO:0000256" key="5">
    <source>
        <dbReference type="SAM" id="Phobius"/>
    </source>
</evidence>
<comment type="caution">
    <text evidence="7">The sequence shown here is derived from an EMBL/GenBank/DDBJ whole genome shotgun (WGS) entry which is preliminary data.</text>
</comment>
<dbReference type="GO" id="GO:0006508">
    <property type="term" value="P:proteolysis"/>
    <property type="evidence" value="ECO:0007669"/>
    <property type="project" value="UniProtKB-KW"/>
</dbReference>
<dbReference type="RefSeq" id="WP_271789397.1">
    <property type="nucleotide sequence ID" value="NZ_CAMXCM010000001.1"/>
</dbReference>
<name>A0A9W4TL10_9PROT</name>
<keyword evidence="5" id="KW-0812">Transmembrane</keyword>
<evidence type="ECO:0000256" key="1">
    <source>
        <dbReference type="ARBA" id="ARBA00008683"/>
    </source>
</evidence>
<dbReference type="PRINTS" id="PR00127">
    <property type="entry name" value="CLPPROTEASEP"/>
</dbReference>
<dbReference type="PANTHER" id="PTHR42987">
    <property type="entry name" value="PEPTIDASE S49"/>
    <property type="match status" value="1"/>
</dbReference>
<sequence>MQLESDLLLERQKIRRKLVLWRCIACTIFIVSIVTIIAGSSLSKMGRNTDHLVKLKIEGIIGSDVSKQVKLIDDALADKSVKGMILCVNSPGGAVTGGEQLHDAVTRFAKKKPVVVSMGGVAASAGYMISVPANRIFALNSTLTGSIGVIMQAPDISGLLGKVGINVDQLVSGPLKGQPSMIKPLSPQGREMLQGLIENFYDQFVGMVVEGRHMDAAKVRELGDGRPYSGQQAVKNGLIDQIGTEKDAKNWLIQYSKLPSDINITELKNKKPSKWFSKFVGEMLGDSMNGFIHQIVYKDHENLDGAIAIWNP</sequence>
<protein>
    <submittedName>
        <fullName evidence="7 8">ClpP class (SppA)</fullName>
    </submittedName>
</protein>
<dbReference type="Pfam" id="PF01343">
    <property type="entry name" value="Peptidase_S49"/>
    <property type="match status" value="1"/>
</dbReference>
<evidence type="ECO:0000259" key="6">
    <source>
        <dbReference type="Pfam" id="PF01343"/>
    </source>
</evidence>
<dbReference type="AlphaFoldDB" id="A0A9W4TL10"/>
<keyword evidence="2" id="KW-0645">Protease</keyword>
<dbReference type="EMBL" id="CAMXCM010000001">
    <property type="protein sequence ID" value="CAI3922431.1"/>
    <property type="molecule type" value="Genomic_DNA"/>
</dbReference>
<dbReference type="PANTHER" id="PTHR42987:SF7">
    <property type="entry name" value="SIGNAL PEPTIDE PEPTIDASE SPPA-RELATED"/>
    <property type="match status" value="1"/>
</dbReference>
<accession>A0A9W4TL10</accession>
<dbReference type="InterPro" id="IPR002142">
    <property type="entry name" value="Peptidase_S49"/>
</dbReference>
<dbReference type="InterPro" id="IPR029045">
    <property type="entry name" value="ClpP/crotonase-like_dom_sf"/>
</dbReference>
<dbReference type="CDD" id="cd07023">
    <property type="entry name" value="S49_Sppa_N_C"/>
    <property type="match status" value="1"/>
</dbReference>